<protein>
    <recommendedName>
        <fullName evidence="3">Lipoprotein</fullName>
    </recommendedName>
</protein>
<proteinExistence type="predicted"/>
<gene>
    <name evidence="1" type="ordered locus">M5M_04590</name>
</gene>
<keyword evidence="2" id="KW-1185">Reference proteome</keyword>
<dbReference type="RefSeq" id="WP_015046298.1">
    <property type="nucleotide sequence ID" value="NC_018868.3"/>
</dbReference>
<dbReference type="PROSITE" id="PS51257">
    <property type="entry name" value="PROKAR_LIPOPROTEIN"/>
    <property type="match status" value="1"/>
</dbReference>
<reference evidence="1 2" key="1">
    <citation type="journal article" date="2013" name="Genome Announc.">
        <title>Complete genome sequence of Simiduia agarivorans SA1(T), a marine bacterium able to degrade a variety of polysaccharides.</title>
        <authorList>
            <person name="Lin S.Y."/>
            <person name="Shieh W.Y."/>
            <person name="Chen J.S."/>
            <person name="Tang S.L."/>
        </authorList>
    </citation>
    <scope>NUCLEOTIDE SEQUENCE [LARGE SCALE GENOMIC DNA]</scope>
    <source>
        <strain evidence="2">DSM 21679 / JCM 13881 / BCRC 17597 / SA1</strain>
    </source>
</reference>
<dbReference type="STRING" id="1117647.M5M_04590"/>
<dbReference type="HOGENOM" id="CLU_688444_0_0_6"/>
<name>K4KIV6_SIMAS</name>
<evidence type="ECO:0008006" key="3">
    <source>
        <dbReference type="Google" id="ProtNLM"/>
    </source>
</evidence>
<dbReference type="OrthoDB" id="5487683at2"/>
<dbReference type="EMBL" id="CP003746">
    <property type="protein sequence ID" value="AFU98125.1"/>
    <property type="molecule type" value="Genomic_DNA"/>
</dbReference>
<dbReference type="Proteomes" id="UP000000466">
    <property type="component" value="Chromosome"/>
</dbReference>
<organism evidence="1 2">
    <name type="scientific">Simiduia agarivorans (strain DSM 21679 / JCM 13881 / BCRC 17597 / SA1)</name>
    <dbReference type="NCBI Taxonomy" id="1117647"/>
    <lineage>
        <taxon>Bacteria</taxon>
        <taxon>Pseudomonadati</taxon>
        <taxon>Pseudomonadota</taxon>
        <taxon>Gammaproteobacteria</taxon>
        <taxon>Cellvibrionales</taxon>
        <taxon>Cellvibrionaceae</taxon>
        <taxon>Simiduia</taxon>
    </lineage>
</organism>
<sequence>MIKHGLWVLLLSALVAGCSSHKVKTTNHVPIDRVTAEIPEHLLLDVGVQLFDPGIDDAADSDGLIFPEVRKAESRYMAVVLAETLQVSAAWGAVRVVPPASSSSDVTVKGKILHSDGETLSLAISVHDVSGNHWFDRIYRESASHYAYNDRLVNGADPFQGIYNQIANDLLDHKQTLKDSDITNLRTIAELRFARDFSPSAFSEHLSQTQDGQYAVIRLPAEDDPMLNRVRRIRERDYLFVDTLQDYYGTFVREMDGPYQTWRAESYDAVVTQRELESEATMRTIAGVASIIGGIAAAGNNSGAGRAAGQVAIAAGGYMVKSGFDKREEAKMHSETLIELGDSLEAAIEPQIIELEDRTITLSGTVENQYDQWRALLKEIYKAETGL</sequence>
<accession>K4KIV6</accession>
<dbReference type="eggNOG" id="ENOG502ZAQ2">
    <property type="taxonomic scope" value="Bacteria"/>
</dbReference>
<evidence type="ECO:0000313" key="1">
    <source>
        <dbReference type="EMBL" id="AFU98125.1"/>
    </source>
</evidence>
<dbReference type="AlphaFoldDB" id="K4KIV6"/>
<dbReference type="KEGG" id="saga:M5M_04590"/>
<evidence type="ECO:0000313" key="2">
    <source>
        <dbReference type="Proteomes" id="UP000000466"/>
    </source>
</evidence>